<dbReference type="Gene3D" id="2.160.20.80">
    <property type="entry name" value="E3 ubiquitin-protein ligase SopA"/>
    <property type="match status" value="1"/>
</dbReference>
<reference evidence="2 3" key="1">
    <citation type="submission" date="2024-10" db="EMBL/GenBank/DDBJ databases">
        <title>Updated reference genomes for cyclostephanoid diatoms.</title>
        <authorList>
            <person name="Roberts W.R."/>
            <person name="Alverson A.J."/>
        </authorList>
    </citation>
    <scope>NUCLEOTIDE SEQUENCE [LARGE SCALE GENOMIC DNA]</scope>
    <source>
        <strain evidence="2 3">AJA010-31</strain>
    </source>
</reference>
<evidence type="ECO:0000256" key="1">
    <source>
        <dbReference type="SAM" id="SignalP"/>
    </source>
</evidence>
<dbReference type="SUPFAM" id="SSF141571">
    <property type="entry name" value="Pentapeptide repeat-like"/>
    <property type="match status" value="1"/>
</dbReference>
<evidence type="ECO:0000313" key="2">
    <source>
        <dbReference type="EMBL" id="KAL3778198.1"/>
    </source>
</evidence>
<keyword evidence="1" id="KW-0732">Signal</keyword>
<sequence length="239" mass="25549">MSSLKWLFIAGLTGQALAFVPSSISRPATRHDPSPLTLSTSNQASSAAAATALLSLTLLTAPILAPVNSIAHADIDQGASSFSNSKITTGGASTLQSGRTISITRGVNLDKSDFSNRNLKGVAFQQSIVRDTDFRNSNLVGASFFDATLDGSNFENADMTLCNIEMAQFNRANLKNAVMREMYVGGSTLFEGVKDIEGSDWTDTELRKDQKKYLCNHPTAKGTNPVTGVDTRESLMCLD</sequence>
<dbReference type="InterPro" id="IPR001646">
    <property type="entry name" value="5peptide_repeat"/>
</dbReference>
<protein>
    <recommendedName>
        <fullName evidence="4">Pentapeptide repeat-containing protein</fullName>
    </recommendedName>
</protein>
<evidence type="ECO:0008006" key="4">
    <source>
        <dbReference type="Google" id="ProtNLM"/>
    </source>
</evidence>
<dbReference type="InterPro" id="IPR044213">
    <property type="entry name" value="At2g44920-like"/>
</dbReference>
<feature type="signal peptide" evidence="1">
    <location>
        <begin position="1"/>
        <end position="18"/>
    </location>
</feature>
<organism evidence="2 3">
    <name type="scientific">Cyclotella atomus</name>
    <dbReference type="NCBI Taxonomy" id="382360"/>
    <lineage>
        <taxon>Eukaryota</taxon>
        <taxon>Sar</taxon>
        <taxon>Stramenopiles</taxon>
        <taxon>Ochrophyta</taxon>
        <taxon>Bacillariophyta</taxon>
        <taxon>Coscinodiscophyceae</taxon>
        <taxon>Thalassiosirophycidae</taxon>
        <taxon>Stephanodiscales</taxon>
        <taxon>Stephanodiscaceae</taxon>
        <taxon>Cyclotella</taxon>
    </lineage>
</organism>
<dbReference type="PANTHER" id="PTHR47200:SF2">
    <property type="entry name" value="THYLAKOID LUMENAL 15 KDA PROTEIN 1, CHLOROPLASTIC"/>
    <property type="match status" value="1"/>
</dbReference>
<evidence type="ECO:0000313" key="3">
    <source>
        <dbReference type="Proteomes" id="UP001530400"/>
    </source>
</evidence>
<accession>A0ABD3NQE8</accession>
<dbReference type="EMBL" id="JALLPJ020000998">
    <property type="protein sequence ID" value="KAL3778198.1"/>
    <property type="molecule type" value="Genomic_DNA"/>
</dbReference>
<dbReference type="Proteomes" id="UP001530400">
    <property type="component" value="Unassembled WGS sequence"/>
</dbReference>
<comment type="caution">
    <text evidence="2">The sequence shown here is derived from an EMBL/GenBank/DDBJ whole genome shotgun (WGS) entry which is preliminary data.</text>
</comment>
<name>A0ABD3NQE8_9STRA</name>
<proteinExistence type="predicted"/>
<dbReference type="PANTHER" id="PTHR47200">
    <property type="entry name" value="THYLAKOID LUMENAL 15 KDA PROTEIN 1, CHLOROPLASTIC"/>
    <property type="match status" value="1"/>
</dbReference>
<keyword evidence="3" id="KW-1185">Reference proteome</keyword>
<gene>
    <name evidence="2" type="ORF">ACHAWO_004911</name>
</gene>
<feature type="chain" id="PRO_5044749945" description="Pentapeptide repeat-containing protein" evidence="1">
    <location>
        <begin position="19"/>
        <end position="239"/>
    </location>
</feature>
<dbReference type="AlphaFoldDB" id="A0ABD3NQE8"/>
<dbReference type="Pfam" id="PF00805">
    <property type="entry name" value="Pentapeptide"/>
    <property type="match status" value="1"/>
</dbReference>